<feature type="transmembrane region" description="Helical" evidence="1">
    <location>
        <begin position="6"/>
        <end position="27"/>
    </location>
</feature>
<comment type="caution">
    <text evidence="3">The sequence shown here is derived from an EMBL/GenBank/DDBJ whole genome shotgun (WGS) entry which is preliminary data.</text>
</comment>
<name>A0ABS8Y2E7_DATST</name>
<dbReference type="Pfam" id="PF05553">
    <property type="entry name" value="DUF761"/>
    <property type="match status" value="1"/>
</dbReference>
<dbReference type="PANTHER" id="PTHR33098:SF57">
    <property type="entry name" value="DUF4408 DOMAIN PROTEIN"/>
    <property type="match status" value="1"/>
</dbReference>
<organism evidence="3 4">
    <name type="scientific">Datura stramonium</name>
    <name type="common">Jimsonweed</name>
    <name type="synonym">Common thornapple</name>
    <dbReference type="NCBI Taxonomy" id="4076"/>
    <lineage>
        <taxon>Eukaryota</taxon>
        <taxon>Viridiplantae</taxon>
        <taxon>Streptophyta</taxon>
        <taxon>Embryophyta</taxon>
        <taxon>Tracheophyta</taxon>
        <taxon>Spermatophyta</taxon>
        <taxon>Magnoliopsida</taxon>
        <taxon>eudicotyledons</taxon>
        <taxon>Gunneridae</taxon>
        <taxon>Pentapetalae</taxon>
        <taxon>asterids</taxon>
        <taxon>lamiids</taxon>
        <taxon>Solanales</taxon>
        <taxon>Solanaceae</taxon>
        <taxon>Solanoideae</taxon>
        <taxon>Datureae</taxon>
        <taxon>Datura</taxon>
    </lineage>
</organism>
<feature type="domain" description="DUF4408" evidence="2">
    <location>
        <begin position="3"/>
        <end position="31"/>
    </location>
</feature>
<evidence type="ECO:0000259" key="2">
    <source>
        <dbReference type="Pfam" id="PF14364"/>
    </source>
</evidence>
<accession>A0ABS8Y2E7</accession>
<dbReference type="PANTHER" id="PTHR33098">
    <property type="entry name" value="COTTON FIBER (DUF761)"/>
    <property type="match status" value="1"/>
</dbReference>
<reference evidence="3 4" key="1">
    <citation type="journal article" date="2021" name="BMC Genomics">
        <title>Datura genome reveals duplications of psychoactive alkaloid biosynthetic genes and high mutation rate following tissue culture.</title>
        <authorList>
            <person name="Rajewski A."/>
            <person name="Carter-House D."/>
            <person name="Stajich J."/>
            <person name="Litt A."/>
        </authorList>
    </citation>
    <scope>NUCLEOTIDE SEQUENCE [LARGE SCALE GENOMIC DNA]</scope>
    <source>
        <strain evidence="3">AR-01</strain>
    </source>
</reference>
<sequence>MIECVASWFTPTVLFCLLNLMIGTIFITSSLKSEKKQPQFITRSPSLLHRVKSFNFSFFPDPFSSITHDLSDDTSPQLDPTPSLLQRIKSINLSDRLDPIPNSVAQYADDPHEEQAVQIANGSHVTIRSKSATCPAEVPTRTMLKCASEKKMPVAVAEVDLRGGPATTRETASFGEDEAVDRRADDFINKFRQQLKLQRLDSILRYKEMLNRGVGR</sequence>
<evidence type="ECO:0000256" key="1">
    <source>
        <dbReference type="SAM" id="Phobius"/>
    </source>
</evidence>
<dbReference type="Proteomes" id="UP000823775">
    <property type="component" value="Unassembled WGS sequence"/>
</dbReference>
<keyword evidence="1" id="KW-1133">Transmembrane helix</keyword>
<dbReference type="InterPro" id="IPR025520">
    <property type="entry name" value="DUF4408"/>
</dbReference>
<gene>
    <name evidence="3" type="ORF">HAX54_012248</name>
</gene>
<protein>
    <recommendedName>
        <fullName evidence="2">DUF4408 domain-containing protein</fullName>
    </recommendedName>
</protein>
<keyword evidence="1" id="KW-0812">Transmembrane</keyword>
<dbReference type="InterPro" id="IPR008480">
    <property type="entry name" value="DUF761_pln"/>
</dbReference>
<dbReference type="EMBL" id="JACEIK010017068">
    <property type="protein sequence ID" value="MCE5165782.1"/>
    <property type="molecule type" value="Genomic_DNA"/>
</dbReference>
<evidence type="ECO:0000313" key="3">
    <source>
        <dbReference type="EMBL" id="MCE5165782.1"/>
    </source>
</evidence>
<proteinExistence type="predicted"/>
<evidence type="ECO:0000313" key="4">
    <source>
        <dbReference type="Proteomes" id="UP000823775"/>
    </source>
</evidence>
<keyword evidence="1" id="KW-0472">Membrane</keyword>
<dbReference type="Pfam" id="PF14364">
    <property type="entry name" value="DUF4408"/>
    <property type="match status" value="1"/>
</dbReference>
<keyword evidence="4" id="KW-1185">Reference proteome</keyword>